<reference evidence="1" key="1">
    <citation type="submission" date="2009-10" db="EMBL/GenBank/DDBJ databases">
        <authorList>
            <person name="Weinstock G."/>
            <person name="Sodergren E."/>
            <person name="Clifton S."/>
            <person name="Fulton L."/>
            <person name="Fulton B."/>
            <person name="Courtney L."/>
            <person name="Fronick C."/>
            <person name="Harrison M."/>
            <person name="Strong C."/>
            <person name="Farmer C."/>
            <person name="Delahaunty K."/>
            <person name="Markovic C."/>
            <person name="Hall O."/>
            <person name="Minx P."/>
            <person name="Tomlinson C."/>
            <person name="Mitreva M."/>
            <person name="Nelson J."/>
            <person name="Hou S."/>
            <person name="Wollam A."/>
            <person name="Pepin K.H."/>
            <person name="Johnson M."/>
            <person name="Bhonagiri V."/>
            <person name="Nash W.E."/>
            <person name="Warren W."/>
            <person name="Chinwalla A."/>
            <person name="Mardis E.R."/>
            <person name="Wilson R.K."/>
        </authorList>
    </citation>
    <scope>NUCLEOTIDE SEQUENCE [LARGE SCALE GENOMIC DNA]</scope>
    <source>
        <strain evidence="1">ATCC 700122</strain>
    </source>
</reference>
<evidence type="ECO:0000313" key="1">
    <source>
        <dbReference type="EMBL" id="EEZ61690.1"/>
    </source>
</evidence>
<sequence>MRGIYVESRPSGPAFYVWSMCVPSASRAGFSRCALVRASGYPCGS</sequence>
<name>D0WGS7_SLAES</name>
<dbReference type="EMBL" id="ACUX02000006">
    <property type="protein sequence ID" value="EEZ61690.1"/>
    <property type="molecule type" value="Genomic_DNA"/>
</dbReference>
<dbReference type="HOGENOM" id="CLU_3205357_0_0_11"/>
<organism evidence="1 2">
    <name type="scientific">Slackia exigua (strain ATCC 700122 / DSM 15923 / CIP 105133 / JCM 11022 / KCTC 5966 / S-7)</name>
    <dbReference type="NCBI Taxonomy" id="649764"/>
    <lineage>
        <taxon>Bacteria</taxon>
        <taxon>Bacillati</taxon>
        <taxon>Actinomycetota</taxon>
        <taxon>Coriobacteriia</taxon>
        <taxon>Eggerthellales</taxon>
        <taxon>Eggerthellaceae</taxon>
        <taxon>Slackia</taxon>
    </lineage>
</organism>
<keyword evidence="2" id="KW-1185">Reference proteome</keyword>
<evidence type="ECO:0000313" key="2">
    <source>
        <dbReference type="Proteomes" id="UP000006001"/>
    </source>
</evidence>
<accession>D0WGS7</accession>
<protein>
    <submittedName>
        <fullName evidence="1">Uncharacterized protein</fullName>
    </submittedName>
</protein>
<dbReference type="Proteomes" id="UP000006001">
    <property type="component" value="Unassembled WGS sequence"/>
</dbReference>
<gene>
    <name evidence="1" type="ORF">HMPREF0762_01031</name>
</gene>
<comment type="caution">
    <text evidence="1">The sequence shown here is derived from an EMBL/GenBank/DDBJ whole genome shotgun (WGS) entry which is preliminary data.</text>
</comment>
<dbReference type="AlphaFoldDB" id="D0WGS7"/>
<proteinExistence type="predicted"/>